<sequence length="381" mass="44021">MHLKRTLNLPGLLQKKSFFFFGPRATGKSTLIHDSFKPNEIILINLLRSDYYLMLNNAPHTLEDIIQGQPGCQLVVIDEVQRVPELLNEVHRLIEELKLTFLLTGSSARTLKKQGINLLAGRAWQAHLFPLTSEEIPSFDLNRYLRYGGLPAVYLSDYPEEELNAYVHTYLREEIQAESLIRKIPAFTRFLQAAALSSGQMLNFSEISSDTGIPVSTIREYYHVLEDTFIGFMVPGWTKSVKRKAIAKAKFYLFDIGVRNALSQISDIPPKTDVFGQSFEHFIALEIRAWLDYSRINKQLSYWCSTHGAEVDFIIGDDIAVEVKSTDKIHDKHLKNLYLLEEEGICKKYFIISFDKINRKKEAINIIYWKDFLQRLWHNDI</sequence>
<dbReference type="InterPro" id="IPR027417">
    <property type="entry name" value="P-loop_NTPase"/>
</dbReference>
<protein>
    <submittedName>
        <fullName evidence="3">ATPase</fullName>
    </submittedName>
</protein>
<organism evidence="3 4">
    <name type="scientific">Legionella spiritensis</name>
    <dbReference type="NCBI Taxonomy" id="452"/>
    <lineage>
        <taxon>Bacteria</taxon>
        <taxon>Pseudomonadati</taxon>
        <taxon>Pseudomonadota</taxon>
        <taxon>Gammaproteobacteria</taxon>
        <taxon>Legionellales</taxon>
        <taxon>Legionellaceae</taxon>
        <taxon>Legionella</taxon>
    </lineage>
</organism>
<feature type="domain" description="AAA" evidence="1">
    <location>
        <begin position="16"/>
        <end position="136"/>
    </location>
</feature>
<dbReference type="InterPro" id="IPR041682">
    <property type="entry name" value="AAA_14"/>
</dbReference>
<dbReference type="RefSeq" id="WP_058483220.1">
    <property type="nucleotide sequence ID" value="NZ_CAAAII010000005.1"/>
</dbReference>
<comment type="caution">
    <text evidence="3">The sequence shown here is derived from an EMBL/GenBank/DDBJ whole genome shotgun (WGS) entry which is preliminary data.</text>
</comment>
<dbReference type="SUPFAM" id="SSF52540">
    <property type="entry name" value="P-loop containing nucleoside triphosphate hydrolases"/>
    <property type="match status" value="1"/>
</dbReference>
<dbReference type="Pfam" id="PF13635">
    <property type="entry name" value="DUF4143"/>
    <property type="match status" value="1"/>
</dbReference>
<dbReference type="EMBL" id="LNYX01000013">
    <property type="protein sequence ID" value="KTD64496.1"/>
    <property type="molecule type" value="Genomic_DNA"/>
</dbReference>
<accession>A0A0W0Z5R4</accession>
<dbReference type="PATRIC" id="fig|452.5.peg.1436"/>
<dbReference type="InterPro" id="IPR025420">
    <property type="entry name" value="DUF4143"/>
</dbReference>
<feature type="domain" description="DUF4143" evidence="2">
    <location>
        <begin position="174"/>
        <end position="325"/>
    </location>
</feature>
<keyword evidence="4" id="KW-1185">Reference proteome</keyword>
<dbReference type="OrthoDB" id="9801684at2"/>
<dbReference type="AlphaFoldDB" id="A0A0W0Z5R4"/>
<evidence type="ECO:0000313" key="4">
    <source>
        <dbReference type="Proteomes" id="UP000054877"/>
    </source>
</evidence>
<dbReference type="STRING" id="452.Lspi_1303"/>
<dbReference type="PANTHER" id="PTHR43566">
    <property type="entry name" value="CONSERVED PROTEIN"/>
    <property type="match status" value="1"/>
</dbReference>
<evidence type="ECO:0000259" key="1">
    <source>
        <dbReference type="Pfam" id="PF13173"/>
    </source>
</evidence>
<evidence type="ECO:0000313" key="3">
    <source>
        <dbReference type="EMBL" id="KTD64496.1"/>
    </source>
</evidence>
<evidence type="ECO:0000259" key="2">
    <source>
        <dbReference type="Pfam" id="PF13635"/>
    </source>
</evidence>
<dbReference type="Pfam" id="PF13173">
    <property type="entry name" value="AAA_14"/>
    <property type="match status" value="1"/>
</dbReference>
<dbReference type="Proteomes" id="UP000054877">
    <property type="component" value="Unassembled WGS sequence"/>
</dbReference>
<name>A0A0W0Z5R4_LEGSP</name>
<proteinExistence type="predicted"/>
<dbReference type="PANTHER" id="PTHR43566:SF2">
    <property type="entry name" value="DUF4143 DOMAIN-CONTAINING PROTEIN"/>
    <property type="match status" value="1"/>
</dbReference>
<gene>
    <name evidence="3" type="ORF">Lspi_1303</name>
</gene>
<reference evidence="3 4" key="1">
    <citation type="submission" date="2015-11" db="EMBL/GenBank/DDBJ databases">
        <title>Genomic analysis of 38 Legionella species identifies large and diverse effector repertoires.</title>
        <authorList>
            <person name="Burstein D."/>
            <person name="Amaro F."/>
            <person name="Zusman T."/>
            <person name="Lifshitz Z."/>
            <person name="Cohen O."/>
            <person name="Gilbert J.A."/>
            <person name="Pupko T."/>
            <person name="Shuman H.A."/>
            <person name="Segal G."/>
        </authorList>
    </citation>
    <scope>NUCLEOTIDE SEQUENCE [LARGE SCALE GENOMIC DNA]</scope>
    <source>
        <strain evidence="3 4">Mt.St.Helens-9</strain>
    </source>
</reference>